<reference evidence="1" key="1">
    <citation type="journal article" date="2021" name="Proc. Natl. Acad. Sci. U.S.A.">
        <title>A Catalog of Tens of Thousands of Viruses from Human Metagenomes Reveals Hidden Associations with Chronic Diseases.</title>
        <authorList>
            <person name="Tisza M.J."/>
            <person name="Buck C.B."/>
        </authorList>
    </citation>
    <scope>NUCLEOTIDE SEQUENCE</scope>
    <source>
        <strain evidence="1">CtnsL8</strain>
    </source>
</reference>
<evidence type="ECO:0000313" key="1">
    <source>
        <dbReference type="EMBL" id="DAE08315.1"/>
    </source>
</evidence>
<protein>
    <submittedName>
        <fullName evidence="1">Uncharacterized protein</fullName>
    </submittedName>
</protein>
<accession>A0A8S5PP83</accession>
<organism evidence="1">
    <name type="scientific">Siphoviridae sp. ctnsL8</name>
    <dbReference type="NCBI Taxonomy" id="2825666"/>
    <lineage>
        <taxon>Viruses</taxon>
        <taxon>Duplodnaviria</taxon>
        <taxon>Heunggongvirae</taxon>
        <taxon>Uroviricota</taxon>
        <taxon>Caudoviricetes</taxon>
    </lineage>
</organism>
<proteinExistence type="predicted"/>
<name>A0A8S5PP83_9CAUD</name>
<dbReference type="EMBL" id="BK015467">
    <property type="protein sequence ID" value="DAE08315.1"/>
    <property type="molecule type" value="Genomic_DNA"/>
</dbReference>
<sequence>MMSQVKYEALMQSRMWGVLERLGCVVSNYRNKDNNIRPLKIDVFKIIHLTDRQLEFQPACGPVIVERIHALQKDLRKHL</sequence>